<reference evidence="4 5" key="1">
    <citation type="journal article" date="2021" name="Commun. Biol.">
        <title>The genome of Shorea leprosula (Dipterocarpaceae) highlights the ecological relevance of drought in aseasonal tropical rainforests.</title>
        <authorList>
            <person name="Ng K.K.S."/>
            <person name="Kobayashi M.J."/>
            <person name="Fawcett J.A."/>
            <person name="Hatakeyama M."/>
            <person name="Paape T."/>
            <person name="Ng C.H."/>
            <person name="Ang C.C."/>
            <person name="Tnah L.H."/>
            <person name="Lee C.T."/>
            <person name="Nishiyama T."/>
            <person name="Sese J."/>
            <person name="O'Brien M.J."/>
            <person name="Copetti D."/>
            <person name="Mohd Noor M.I."/>
            <person name="Ong R.C."/>
            <person name="Putra M."/>
            <person name="Sireger I.Z."/>
            <person name="Indrioko S."/>
            <person name="Kosugi Y."/>
            <person name="Izuno A."/>
            <person name="Isagi Y."/>
            <person name="Lee S.L."/>
            <person name="Shimizu K.K."/>
        </authorList>
    </citation>
    <scope>NUCLEOTIDE SEQUENCE [LARGE SCALE GENOMIC DNA]</scope>
    <source>
        <strain evidence="4">214</strain>
    </source>
</reference>
<keyword evidence="2" id="KW-0805">Transcription regulation</keyword>
<dbReference type="PANTHER" id="PTHR13068:SF31">
    <property type="entry name" value="TRANSCRIPTION TERMINATION FACTOR MTERF2, CHLOROPLASTIC-LIKE"/>
    <property type="match status" value="1"/>
</dbReference>
<dbReference type="InterPro" id="IPR003690">
    <property type="entry name" value="MTERF"/>
</dbReference>
<name>A0AAV5LSD2_9ROSI</name>
<dbReference type="FunFam" id="1.25.70.10:FF:000001">
    <property type="entry name" value="Mitochondrial transcription termination factor-like"/>
    <property type="match status" value="1"/>
</dbReference>
<accession>A0AAV5LSD2</accession>
<sequence>MLKIPLRNLLFAGQKRFLATPATLSPPPPQRLPSPSVECLIDPCGFSLESALSKSLKPHSNWKNVGKHALVINCLKSHGFDDTHIIKLVEKRPNVLQCDVEATLNPKLKFLTENGLTGKHLTKLIVTDPLILARSLDSRIKPSFKVLRQYLESIPDMMKTLNRAPRLLSSNLERVLQPNVEFLVDEGISADRVSKLLVARPRVLLQKREMIASLFKAVKNMGVSPKDSVFIRGIQVLSHMSEATWKNKMELFKSLGWSEEDLLRTFREAPFCFAYSEKKIRSQMDFLLNTVNAELKTVIAFPKILTYSLDKRLRPRYEVLKVLLSKKLIREDIKIFWLLDLSDKKFLDTYVTKHLDKVPGLLGMYKGNVEQSRSSSGPGKLDA</sequence>
<keyword evidence="3" id="KW-0809">Transit peptide</keyword>
<dbReference type="Gene3D" id="1.25.70.10">
    <property type="entry name" value="Transcription termination factor 3, mitochondrial"/>
    <property type="match status" value="2"/>
</dbReference>
<dbReference type="SMART" id="SM00733">
    <property type="entry name" value="Mterf"/>
    <property type="match status" value="7"/>
</dbReference>
<gene>
    <name evidence="4" type="ORF">SLEP1_g47439</name>
</gene>
<evidence type="ECO:0000256" key="1">
    <source>
        <dbReference type="ARBA" id="ARBA00007692"/>
    </source>
</evidence>
<keyword evidence="5" id="KW-1185">Reference proteome</keyword>
<dbReference type="GO" id="GO:0006353">
    <property type="term" value="P:DNA-templated transcription termination"/>
    <property type="evidence" value="ECO:0007669"/>
    <property type="project" value="UniProtKB-KW"/>
</dbReference>
<dbReference type="GO" id="GO:0003676">
    <property type="term" value="F:nucleic acid binding"/>
    <property type="evidence" value="ECO:0007669"/>
    <property type="project" value="InterPro"/>
</dbReference>
<dbReference type="EMBL" id="BPVZ01000136">
    <property type="protein sequence ID" value="GKV39708.1"/>
    <property type="molecule type" value="Genomic_DNA"/>
</dbReference>
<keyword evidence="2" id="KW-0804">Transcription</keyword>
<evidence type="ECO:0000256" key="2">
    <source>
        <dbReference type="ARBA" id="ARBA00022472"/>
    </source>
</evidence>
<comment type="similarity">
    <text evidence="1">Belongs to the mTERF family.</text>
</comment>
<dbReference type="Proteomes" id="UP001054252">
    <property type="component" value="Unassembled WGS sequence"/>
</dbReference>
<evidence type="ECO:0000256" key="3">
    <source>
        <dbReference type="ARBA" id="ARBA00022946"/>
    </source>
</evidence>
<dbReference type="PANTHER" id="PTHR13068">
    <property type="entry name" value="CGI-12 PROTEIN-RELATED"/>
    <property type="match status" value="1"/>
</dbReference>
<organism evidence="4 5">
    <name type="scientific">Rubroshorea leprosula</name>
    <dbReference type="NCBI Taxonomy" id="152421"/>
    <lineage>
        <taxon>Eukaryota</taxon>
        <taxon>Viridiplantae</taxon>
        <taxon>Streptophyta</taxon>
        <taxon>Embryophyta</taxon>
        <taxon>Tracheophyta</taxon>
        <taxon>Spermatophyta</taxon>
        <taxon>Magnoliopsida</taxon>
        <taxon>eudicotyledons</taxon>
        <taxon>Gunneridae</taxon>
        <taxon>Pentapetalae</taxon>
        <taxon>rosids</taxon>
        <taxon>malvids</taxon>
        <taxon>Malvales</taxon>
        <taxon>Dipterocarpaceae</taxon>
        <taxon>Rubroshorea</taxon>
    </lineage>
</organism>
<dbReference type="Pfam" id="PF02536">
    <property type="entry name" value="mTERF"/>
    <property type="match status" value="1"/>
</dbReference>
<proteinExistence type="inferred from homology"/>
<evidence type="ECO:0000313" key="5">
    <source>
        <dbReference type="Proteomes" id="UP001054252"/>
    </source>
</evidence>
<dbReference type="InterPro" id="IPR038538">
    <property type="entry name" value="MTERF_sf"/>
</dbReference>
<protein>
    <submittedName>
        <fullName evidence="4">Uncharacterized protein</fullName>
    </submittedName>
</protein>
<keyword evidence="2" id="KW-0806">Transcription termination</keyword>
<evidence type="ECO:0000313" key="4">
    <source>
        <dbReference type="EMBL" id="GKV39708.1"/>
    </source>
</evidence>
<dbReference type="AlphaFoldDB" id="A0AAV5LSD2"/>
<comment type="caution">
    <text evidence="4">The sequence shown here is derived from an EMBL/GenBank/DDBJ whole genome shotgun (WGS) entry which is preliminary data.</text>
</comment>